<keyword evidence="4" id="KW-1185">Reference proteome</keyword>
<dbReference type="Proteomes" id="UP000216057">
    <property type="component" value="Unassembled WGS sequence"/>
</dbReference>
<sequence>MILHDYDPSYLCDLLDGLEGYDGSLYRAWMMEHHPLSPNGGGNAARRQLGWLGYSQTNMLLLDVANMLEVIRVQLARLGGDGKTKPDMIFPPGVEPPSERRRSGVVKTAGMGFDELYETMLAMWGGNGLAD</sequence>
<dbReference type="EMBL" id="CP062938">
    <property type="protein sequence ID" value="QOL31666.1"/>
    <property type="molecule type" value="Genomic_DNA"/>
</dbReference>
<evidence type="ECO:0000313" key="1">
    <source>
        <dbReference type="EMBL" id="OZG68280.1"/>
    </source>
</evidence>
<evidence type="ECO:0000313" key="4">
    <source>
        <dbReference type="Proteomes" id="UP000593943"/>
    </source>
</evidence>
<dbReference type="RefSeq" id="WP_143249305.1">
    <property type="nucleotide sequence ID" value="NZ_CP062938.1"/>
</dbReference>
<dbReference type="EMBL" id="MWWZ01000006">
    <property type="protein sequence ID" value="OZG68280.1"/>
    <property type="molecule type" value="Genomic_DNA"/>
</dbReference>
<dbReference type="Proteomes" id="UP000593943">
    <property type="component" value="Chromosome"/>
</dbReference>
<name>A0A261GA35_9BIFI</name>
<evidence type="ECO:0000313" key="3">
    <source>
        <dbReference type="Proteomes" id="UP000216057"/>
    </source>
</evidence>
<evidence type="ECO:0000313" key="2">
    <source>
        <dbReference type="EMBL" id="QOL31666.1"/>
    </source>
</evidence>
<protein>
    <submittedName>
        <fullName evidence="1">Uncharacterized protein</fullName>
    </submittedName>
</protein>
<proteinExistence type="predicted"/>
<organism evidence="1 3">
    <name type="scientific">Bifidobacterium eulemuris</name>
    <dbReference type="NCBI Taxonomy" id="1765219"/>
    <lineage>
        <taxon>Bacteria</taxon>
        <taxon>Bacillati</taxon>
        <taxon>Actinomycetota</taxon>
        <taxon>Actinomycetes</taxon>
        <taxon>Bifidobacteriales</taxon>
        <taxon>Bifidobacteriaceae</taxon>
        <taxon>Bifidobacterium</taxon>
    </lineage>
</organism>
<dbReference type="KEGG" id="beu:BE0216_03710"/>
<accession>A0A261GA35</accession>
<dbReference type="OrthoDB" id="10012263at2"/>
<reference evidence="2 4" key="2">
    <citation type="submission" date="2020-10" db="EMBL/GenBank/DDBJ databases">
        <title>Genome sequencing of Bifidobacterium eulemuris_DSMZ_100216.</title>
        <authorList>
            <person name="Kim J."/>
        </authorList>
    </citation>
    <scope>NUCLEOTIDE SEQUENCE [LARGE SCALE GENOMIC DNA]</scope>
    <source>
        <strain evidence="2 4">DSM 100216</strain>
    </source>
</reference>
<gene>
    <name evidence="2" type="ORF">BE0216_03710</name>
    <name evidence="1" type="ORF">BEUL_1293</name>
</gene>
<reference evidence="1 3" key="1">
    <citation type="journal article" date="2017" name="BMC Genomics">
        <title>Comparative genomic and phylogenomic analyses of the Bifidobacteriaceae family.</title>
        <authorList>
            <person name="Lugli G.A."/>
            <person name="Milani C."/>
            <person name="Turroni F."/>
            <person name="Duranti S."/>
            <person name="Mancabelli L."/>
            <person name="Mangifesta M."/>
            <person name="Ferrario C."/>
            <person name="Modesto M."/>
            <person name="Mattarelli P."/>
            <person name="Jiri K."/>
            <person name="van Sinderen D."/>
            <person name="Ventura M."/>
        </authorList>
    </citation>
    <scope>NUCLEOTIDE SEQUENCE [LARGE SCALE GENOMIC DNA]</scope>
    <source>
        <strain evidence="1 3">DSM 100216</strain>
    </source>
</reference>
<dbReference type="AlphaFoldDB" id="A0A261GA35"/>